<dbReference type="PANTHER" id="PTHR34980:SF2">
    <property type="entry name" value="INNER MEMBRANE PROTEIN YHAH-RELATED"/>
    <property type="match status" value="1"/>
</dbReference>
<accession>A0A1H1Z5D1</accession>
<protein>
    <submittedName>
        <fullName evidence="3">Uncharacterized membrane protein YhaH, DUF805 family</fullName>
    </submittedName>
</protein>
<evidence type="ECO:0000313" key="4">
    <source>
        <dbReference type="Proteomes" id="UP000198751"/>
    </source>
</evidence>
<keyword evidence="4" id="KW-1185">Reference proteome</keyword>
<dbReference type="InterPro" id="IPR008523">
    <property type="entry name" value="DUF805"/>
</dbReference>
<keyword evidence="2" id="KW-0812">Transmembrane</keyword>
<dbReference type="AlphaFoldDB" id="A0A1H1Z5D1"/>
<keyword evidence="2" id="KW-1133">Transmembrane helix</keyword>
<dbReference type="OrthoDB" id="9812349at2"/>
<evidence type="ECO:0000313" key="3">
    <source>
        <dbReference type="EMBL" id="SDT28961.1"/>
    </source>
</evidence>
<organism evidence="3 4">
    <name type="scientific">Pseudarthrobacter equi</name>
    <dbReference type="NCBI Taxonomy" id="728066"/>
    <lineage>
        <taxon>Bacteria</taxon>
        <taxon>Bacillati</taxon>
        <taxon>Actinomycetota</taxon>
        <taxon>Actinomycetes</taxon>
        <taxon>Micrococcales</taxon>
        <taxon>Micrococcaceae</taxon>
        <taxon>Pseudarthrobacter</taxon>
    </lineage>
</organism>
<reference evidence="4" key="1">
    <citation type="submission" date="2016-10" db="EMBL/GenBank/DDBJ databases">
        <authorList>
            <person name="Varghese N."/>
            <person name="Submissions S."/>
        </authorList>
    </citation>
    <scope>NUCLEOTIDE SEQUENCE [LARGE SCALE GENOMIC DNA]</scope>
    <source>
        <strain evidence="4">IMMIB L-1606</strain>
    </source>
</reference>
<sequence>MSYPQYPNQQQQQQQATSYQPGGEPPLWAPYYGATLPIAAKRFFKKYATFSGRASRSEYWWWALIGFAVSVVLNIIMQVGGAAGATVAANGSTVPGPGFLVGSIIAFVWGLAVLVPSLALLVRRLHDVNISGWLVLIILVPFLGALALVVIAILPSNPAGQRFDQPTGH</sequence>
<dbReference type="GO" id="GO:0005886">
    <property type="term" value="C:plasma membrane"/>
    <property type="evidence" value="ECO:0007669"/>
    <property type="project" value="TreeGrafter"/>
</dbReference>
<proteinExistence type="predicted"/>
<dbReference type="Pfam" id="PF05656">
    <property type="entry name" value="DUF805"/>
    <property type="match status" value="1"/>
</dbReference>
<dbReference type="PANTHER" id="PTHR34980">
    <property type="entry name" value="INNER MEMBRANE PROTEIN-RELATED-RELATED"/>
    <property type="match status" value="1"/>
</dbReference>
<keyword evidence="2" id="KW-0472">Membrane</keyword>
<feature type="transmembrane region" description="Helical" evidence="2">
    <location>
        <begin position="59"/>
        <end position="79"/>
    </location>
</feature>
<feature type="transmembrane region" description="Helical" evidence="2">
    <location>
        <begin position="133"/>
        <end position="154"/>
    </location>
</feature>
<feature type="transmembrane region" description="Helical" evidence="2">
    <location>
        <begin position="99"/>
        <end position="121"/>
    </location>
</feature>
<evidence type="ECO:0000256" key="2">
    <source>
        <dbReference type="SAM" id="Phobius"/>
    </source>
</evidence>
<dbReference type="Proteomes" id="UP000198751">
    <property type="component" value="Chromosome I"/>
</dbReference>
<name>A0A1H1Z5D1_9MICC</name>
<dbReference type="EMBL" id="LT629779">
    <property type="protein sequence ID" value="SDT28961.1"/>
    <property type="molecule type" value="Genomic_DNA"/>
</dbReference>
<dbReference type="RefSeq" id="WP_091720226.1">
    <property type="nucleotide sequence ID" value="NZ_LT629779.1"/>
</dbReference>
<feature type="region of interest" description="Disordered" evidence="1">
    <location>
        <begin position="1"/>
        <end position="20"/>
    </location>
</feature>
<gene>
    <name evidence="3" type="ORF">SAMN04489743_2302</name>
</gene>
<evidence type="ECO:0000256" key="1">
    <source>
        <dbReference type="SAM" id="MobiDB-lite"/>
    </source>
</evidence>